<feature type="transmembrane region" description="Helical" evidence="1">
    <location>
        <begin position="92"/>
        <end position="112"/>
    </location>
</feature>
<keyword evidence="1" id="KW-1133">Transmembrane helix</keyword>
<feature type="transmembrane region" description="Helical" evidence="1">
    <location>
        <begin position="49"/>
        <end position="71"/>
    </location>
</feature>
<dbReference type="EMBL" id="JAFKCU010000005">
    <property type="protein sequence ID" value="MBN7817472.1"/>
    <property type="molecule type" value="Genomic_DNA"/>
</dbReference>
<organism evidence="3 4">
    <name type="scientific">Algoriphagus pacificus</name>
    <dbReference type="NCBI Taxonomy" id="2811234"/>
    <lineage>
        <taxon>Bacteria</taxon>
        <taxon>Pseudomonadati</taxon>
        <taxon>Bacteroidota</taxon>
        <taxon>Cytophagia</taxon>
        <taxon>Cytophagales</taxon>
        <taxon>Cyclobacteriaceae</taxon>
        <taxon>Algoriphagus</taxon>
    </lineage>
</organism>
<dbReference type="Proteomes" id="UP000664480">
    <property type="component" value="Unassembled WGS sequence"/>
</dbReference>
<proteinExistence type="predicted"/>
<sequence length="326" mass="35451">MNKRKGLVVFLTLGLVISLAPAVYAQEISGSVENLHQVLSGLYDEMIPLADQLISVARALAGFAAIWYIGFRVWGHIARAEPIDFYPLLRPFAIGLAILMFPQLLAFLNGVMQPLVDATSGMVEGSDLAIAKHIEELEKGGVEPYVGQIDEQVGQQFPQDAEELNVFQRISNEIFAFNLTAIFNKLVSTLLQVLFFAAALCINTIRTFQLIVLSILGPIVLGLSVFDGFHHTLPAWFARYINVSLWLPIANIFGAIISKIQLNMMVLDGDFSSSLGYLVFMVIAILGYLTVPNVAGFIVQPGGRDGLLNKATNIAGAGITKVAKSI</sequence>
<dbReference type="InterPro" id="IPR012424">
    <property type="entry name" value="Conjugative_transposon_TraJ_C"/>
</dbReference>
<feature type="transmembrane region" description="Helical" evidence="1">
    <location>
        <begin position="174"/>
        <end position="198"/>
    </location>
</feature>
<dbReference type="NCBIfam" id="TIGR03782">
    <property type="entry name" value="Bac_Flav_CT_J"/>
    <property type="match status" value="1"/>
</dbReference>
<protein>
    <submittedName>
        <fullName evidence="3">Conjugative transposon protein TraJ</fullName>
    </submittedName>
</protein>
<dbReference type="RefSeq" id="WP_206588143.1">
    <property type="nucleotide sequence ID" value="NZ_JAFKCU010000005.1"/>
</dbReference>
<dbReference type="InterPro" id="IPR022393">
    <property type="entry name" value="Conjugative_transposon_TraJ"/>
</dbReference>
<comment type="caution">
    <text evidence="3">The sequence shown here is derived from an EMBL/GenBank/DDBJ whole genome shotgun (WGS) entry which is preliminary data.</text>
</comment>
<accession>A0ABS3CKA8</accession>
<feature type="transmembrane region" description="Helical" evidence="1">
    <location>
        <begin position="236"/>
        <end position="257"/>
    </location>
</feature>
<feature type="domain" description="Conjugative transposon TraJ C-terminal" evidence="2">
    <location>
        <begin position="32"/>
        <end position="322"/>
    </location>
</feature>
<gene>
    <name evidence="3" type="primary">traJ</name>
    <name evidence="3" type="ORF">J0A69_18670</name>
</gene>
<evidence type="ECO:0000313" key="3">
    <source>
        <dbReference type="EMBL" id="MBN7817472.1"/>
    </source>
</evidence>
<dbReference type="Pfam" id="PF07863">
    <property type="entry name" value="CtnDOT_TraJ"/>
    <property type="match status" value="1"/>
</dbReference>
<evidence type="ECO:0000256" key="1">
    <source>
        <dbReference type="SAM" id="Phobius"/>
    </source>
</evidence>
<keyword evidence="4" id="KW-1185">Reference proteome</keyword>
<keyword evidence="1" id="KW-0812">Transmembrane</keyword>
<evidence type="ECO:0000313" key="4">
    <source>
        <dbReference type="Proteomes" id="UP000664480"/>
    </source>
</evidence>
<evidence type="ECO:0000259" key="2">
    <source>
        <dbReference type="Pfam" id="PF07863"/>
    </source>
</evidence>
<name>A0ABS3CKA8_9BACT</name>
<reference evidence="3 4" key="1">
    <citation type="submission" date="2021-03" db="EMBL/GenBank/DDBJ databases">
        <title>novel species isolated from a fishpond in China.</title>
        <authorList>
            <person name="Lu H."/>
            <person name="Cai Z."/>
        </authorList>
    </citation>
    <scope>NUCLEOTIDE SEQUENCE [LARGE SCALE GENOMIC DNA]</scope>
    <source>
        <strain evidence="3 4">YJ13C</strain>
    </source>
</reference>
<feature type="transmembrane region" description="Helical" evidence="1">
    <location>
        <begin position="277"/>
        <end position="299"/>
    </location>
</feature>
<keyword evidence="1" id="KW-0472">Membrane</keyword>
<feature type="transmembrane region" description="Helical" evidence="1">
    <location>
        <begin position="210"/>
        <end position="230"/>
    </location>
</feature>